<proteinExistence type="inferred from homology"/>
<dbReference type="CDD" id="cd11583">
    <property type="entry name" value="Orc6_mid"/>
    <property type="match status" value="1"/>
</dbReference>
<dbReference type="PANTHER" id="PTHR13394">
    <property type="entry name" value="ORIGIN RECOGNITION COMPLEX SUBUNIT 6"/>
    <property type="match status" value="1"/>
</dbReference>
<dbReference type="InterPro" id="IPR054113">
    <property type="entry name" value="ORC6_cyclin-like_2nd"/>
</dbReference>
<evidence type="ECO:0000256" key="5">
    <source>
        <dbReference type="ARBA" id="ARBA00023242"/>
    </source>
</evidence>
<feature type="domain" description="ORC6 first cyclin-like" evidence="7">
    <location>
        <begin position="9"/>
        <end position="94"/>
    </location>
</feature>
<reference evidence="9" key="1">
    <citation type="submission" date="2021-12" db="EMBL/GenBank/DDBJ databases">
        <authorList>
            <person name="King R."/>
        </authorList>
    </citation>
    <scope>NUCLEOTIDE SEQUENCE</scope>
</reference>
<dbReference type="GO" id="GO:0006270">
    <property type="term" value="P:DNA replication initiation"/>
    <property type="evidence" value="ECO:0007669"/>
    <property type="project" value="TreeGrafter"/>
</dbReference>
<keyword evidence="10" id="KW-1185">Reference proteome</keyword>
<dbReference type="Proteomes" id="UP001153714">
    <property type="component" value="Chromosome 5"/>
</dbReference>
<name>A0A9N9RAT0_9NEOP</name>
<keyword evidence="5" id="KW-0539">Nucleus</keyword>
<dbReference type="CDD" id="cd16075">
    <property type="entry name" value="ORC6_CTD"/>
    <property type="match status" value="1"/>
</dbReference>
<sequence>MAVHNRTLNIIASKLGLTEEKIFNKAAEFERLLQTKTVAGSNITDTSKTVICLDLAAELLGADLDVKTAVRYSGLKPSAYTNIRKIVQNLLDLNENKLTTLVLCNTLQCSTVQTLADKILDDYQKQAKIALDFSLPQYVCMAVFQACRISKVKIPKSKIVERSRLKPVQWGKLDVEWTKFVDENFAASKKKRGRPAKNTDSQKDNNEMEVDSLAKTEDTKESQIEPYKDWKKRILSAAYKELEIARKQQIQMSKLSPRRSPRKTPQKASPYKSPSKAVRLLFPLNF</sequence>
<dbReference type="Gene3D" id="1.10.472.10">
    <property type="entry name" value="Cyclin-like"/>
    <property type="match status" value="1"/>
</dbReference>
<dbReference type="Pfam" id="PF05460">
    <property type="entry name" value="ORC6"/>
    <property type="match status" value="1"/>
</dbReference>
<dbReference type="Pfam" id="PF21913">
    <property type="entry name" value="ORC6_2nd"/>
    <property type="match status" value="1"/>
</dbReference>
<reference evidence="9" key="2">
    <citation type="submission" date="2022-10" db="EMBL/GenBank/DDBJ databases">
        <authorList>
            <consortium name="ENA_rothamsted_submissions"/>
            <consortium name="culmorum"/>
            <person name="King R."/>
        </authorList>
    </citation>
    <scope>NUCLEOTIDE SEQUENCE</scope>
</reference>
<dbReference type="OrthoDB" id="5552484at2759"/>
<organism evidence="9 10">
    <name type="scientific">Diatraea saccharalis</name>
    <name type="common">sugarcane borer</name>
    <dbReference type="NCBI Taxonomy" id="40085"/>
    <lineage>
        <taxon>Eukaryota</taxon>
        <taxon>Metazoa</taxon>
        <taxon>Ecdysozoa</taxon>
        <taxon>Arthropoda</taxon>
        <taxon>Hexapoda</taxon>
        <taxon>Insecta</taxon>
        <taxon>Pterygota</taxon>
        <taxon>Neoptera</taxon>
        <taxon>Endopterygota</taxon>
        <taxon>Lepidoptera</taxon>
        <taxon>Glossata</taxon>
        <taxon>Ditrysia</taxon>
        <taxon>Pyraloidea</taxon>
        <taxon>Crambidae</taxon>
        <taxon>Crambinae</taxon>
        <taxon>Diatraea</taxon>
    </lineage>
</organism>
<feature type="compositionally biased region" description="Basic residues" evidence="6">
    <location>
        <begin position="256"/>
        <end position="265"/>
    </location>
</feature>
<evidence type="ECO:0000256" key="2">
    <source>
        <dbReference type="ARBA" id="ARBA00010840"/>
    </source>
</evidence>
<evidence type="ECO:0000256" key="3">
    <source>
        <dbReference type="ARBA" id="ARBA00022705"/>
    </source>
</evidence>
<keyword evidence="3" id="KW-0235">DNA replication</keyword>
<comment type="subcellular location">
    <subcellularLocation>
        <location evidence="1">Nucleus</location>
    </subcellularLocation>
</comment>
<evidence type="ECO:0000313" key="10">
    <source>
        <dbReference type="Proteomes" id="UP001153714"/>
    </source>
</evidence>
<feature type="region of interest" description="Disordered" evidence="6">
    <location>
        <begin position="188"/>
        <end position="221"/>
    </location>
</feature>
<evidence type="ECO:0000313" key="9">
    <source>
        <dbReference type="EMBL" id="CAG9793005.1"/>
    </source>
</evidence>
<evidence type="ECO:0000256" key="6">
    <source>
        <dbReference type="SAM" id="MobiDB-lite"/>
    </source>
</evidence>
<evidence type="ECO:0000259" key="8">
    <source>
        <dbReference type="Pfam" id="PF21913"/>
    </source>
</evidence>
<dbReference type="PANTHER" id="PTHR13394:SF0">
    <property type="entry name" value="ORIGIN RECOGNITION COMPLEX SUBUNIT 6"/>
    <property type="match status" value="1"/>
</dbReference>
<keyword evidence="4" id="KW-0238">DNA-binding</keyword>
<evidence type="ECO:0008006" key="11">
    <source>
        <dbReference type="Google" id="ProtNLM"/>
    </source>
</evidence>
<gene>
    <name evidence="9" type="ORF">DIATSA_LOCUS10483</name>
</gene>
<dbReference type="GO" id="GO:0003677">
    <property type="term" value="F:DNA binding"/>
    <property type="evidence" value="ECO:0007669"/>
    <property type="project" value="UniProtKB-KW"/>
</dbReference>
<feature type="region of interest" description="Disordered" evidence="6">
    <location>
        <begin position="249"/>
        <end position="276"/>
    </location>
</feature>
<feature type="domain" description="ORC6 second cyclin-like" evidence="8">
    <location>
        <begin position="102"/>
        <end position="180"/>
    </location>
</feature>
<evidence type="ECO:0000256" key="4">
    <source>
        <dbReference type="ARBA" id="ARBA00023125"/>
    </source>
</evidence>
<protein>
    <recommendedName>
        <fullName evidence="11">Origin recognition complex subunit 6</fullName>
    </recommendedName>
</protein>
<dbReference type="InterPro" id="IPR008721">
    <property type="entry name" value="ORC6_cyclin_first"/>
</dbReference>
<dbReference type="AlphaFoldDB" id="A0A9N9RAT0"/>
<dbReference type="EMBL" id="OU893336">
    <property type="protein sequence ID" value="CAG9793005.1"/>
    <property type="molecule type" value="Genomic_DNA"/>
</dbReference>
<accession>A0A9N9RAT0</accession>
<comment type="similarity">
    <text evidence="2">Belongs to the ORC6 family.</text>
</comment>
<dbReference type="GO" id="GO:0005664">
    <property type="term" value="C:nuclear origin of replication recognition complex"/>
    <property type="evidence" value="ECO:0007669"/>
    <property type="project" value="InterPro"/>
</dbReference>
<dbReference type="InterPro" id="IPR020529">
    <property type="entry name" value="ORC6_met/pln"/>
</dbReference>
<evidence type="ECO:0000256" key="1">
    <source>
        <dbReference type="ARBA" id="ARBA00004123"/>
    </source>
</evidence>
<evidence type="ECO:0000259" key="7">
    <source>
        <dbReference type="Pfam" id="PF05460"/>
    </source>
</evidence>
<feature type="compositionally biased region" description="Basic and acidic residues" evidence="6">
    <location>
        <begin position="200"/>
        <end position="221"/>
    </location>
</feature>